<sequence length="181" mass="20233">MKGIIFTEFLDMAEEKFGLGVVNRITSLPSLSTGGSYSSVGNYPHEEMLAMIDALQKEVDISQKELIRAFGHRLFQVFLDGHQSFFVGSTDPLDFLSGVETVIHADVRKIYPDAVLPDFDCFWISDNVLVMDYSSPRPMADLAQALIEVSIKHFGVDVKMERSNGPTNDAHSARFTLTRVR</sequence>
<dbReference type="SUPFAM" id="SSF111126">
    <property type="entry name" value="Ligand-binding domain in the NO signalling and Golgi transport"/>
    <property type="match status" value="1"/>
</dbReference>
<keyword evidence="3" id="KW-1185">Reference proteome</keyword>
<dbReference type="InterPro" id="IPR038158">
    <property type="entry name" value="H-NOX_domain_sf"/>
</dbReference>
<dbReference type="GO" id="GO:0020037">
    <property type="term" value="F:heme binding"/>
    <property type="evidence" value="ECO:0007669"/>
    <property type="project" value="InterPro"/>
</dbReference>
<proteinExistence type="predicted"/>
<reference evidence="2 3" key="1">
    <citation type="submission" date="2020-07" db="EMBL/GenBank/DDBJ databases">
        <authorList>
            <person name="Feng X."/>
        </authorList>
    </citation>
    <scope>NUCLEOTIDE SEQUENCE [LARGE SCALE GENOMIC DNA]</scope>
    <source>
        <strain evidence="2 3">JCM14086</strain>
    </source>
</reference>
<name>A0A7X1B0R8_9BACT</name>
<dbReference type="AlphaFoldDB" id="A0A7X1B0R8"/>
<dbReference type="Proteomes" id="UP000525652">
    <property type="component" value="Unassembled WGS sequence"/>
</dbReference>
<protein>
    <submittedName>
        <fullName evidence="2">Heme NO-binding domain-containing protein</fullName>
    </submittedName>
</protein>
<dbReference type="EMBL" id="JACHVA010000126">
    <property type="protein sequence ID" value="MBC2603339.1"/>
    <property type="molecule type" value="Genomic_DNA"/>
</dbReference>
<feature type="domain" description="Heme NO-binding" evidence="1">
    <location>
        <begin position="2"/>
        <end position="161"/>
    </location>
</feature>
<evidence type="ECO:0000259" key="1">
    <source>
        <dbReference type="Pfam" id="PF07700"/>
    </source>
</evidence>
<dbReference type="InterPro" id="IPR024096">
    <property type="entry name" value="NO_sig/Golgi_transp_ligand-bd"/>
</dbReference>
<dbReference type="RefSeq" id="WP_185693971.1">
    <property type="nucleotide sequence ID" value="NZ_JACHVA010000126.1"/>
</dbReference>
<evidence type="ECO:0000313" key="3">
    <source>
        <dbReference type="Proteomes" id="UP000525652"/>
    </source>
</evidence>
<dbReference type="Pfam" id="PF07700">
    <property type="entry name" value="HNOB"/>
    <property type="match status" value="1"/>
</dbReference>
<organism evidence="2 3">
    <name type="scientific">Puniceicoccus vermicola</name>
    <dbReference type="NCBI Taxonomy" id="388746"/>
    <lineage>
        <taxon>Bacteria</taxon>
        <taxon>Pseudomonadati</taxon>
        <taxon>Verrucomicrobiota</taxon>
        <taxon>Opitutia</taxon>
        <taxon>Puniceicoccales</taxon>
        <taxon>Puniceicoccaceae</taxon>
        <taxon>Puniceicoccus</taxon>
    </lineage>
</organism>
<dbReference type="Gene3D" id="3.90.1520.10">
    <property type="entry name" value="H-NOX domain"/>
    <property type="match status" value="1"/>
</dbReference>
<accession>A0A7X1B0R8</accession>
<evidence type="ECO:0000313" key="2">
    <source>
        <dbReference type="EMBL" id="MBC2603339.1"/>
    </source>
</evidence>
<comment type="caution">
    <text evidence="2">The sequence shown here is derived from an EMBL/GenBank/DDBJ whole genome shotgun (WGS) entry which is preliminary data.</text>
</comment>
<gene>
    <name evidence="2" type="ORF">H5P30_16270</name>
</gene>
<dbReference type="InterPro" id="IPR011644">
    <property type="entry name" value="Heme_NO-bd"/>
</dbReference>